<organism evidence="1 2">
    <name type="scientific">Pedobacter boryungensis</name>
    <dbReference type="NCBI Taxonomy" id="869962"/>
    <lineage>
        <taxon>Bacteria</taxon>
        <taxon>Pseudomonadati</taxon>
        <taxon>Bacteroidota</taxon>
        <taxon>Sphingobacteriia</taxon>
        <taxon>Sphingobacteriales</taxon>
        <taxon>Sphingobacteriaceae</taxon>
        <taxon>Pedobacter</taxon>
    </lineage>
</organism>
<keyword evidence="2" id="KW-1185">Reference proteome</keyword>
<reference evidence="1 2" key="1">
    <citation type="submission" date="2020-05" db="EMBL/GenBank/DDBJ databases">
        <title>Description of Pedobacter foliorum sp. nov.</title>
        <authorList>
            <person name="Qi S."/>
            <person name="Carlier A."/>
            <person name="Cnockaert M."/>
            <person name="Vandamme P."/>
        </authorList>
    </citation>
    <scope>NUCLEOTIDE SEQUENCE [LARGE SCALE GENOMIC DNA]</scope>
    <source>
        <strain evidence="1 2">LMG 31300</strain>
    </source>
</reference>
<evidence type="ECO:0008006" key="3">
    <source>
        <dbReference type="Google" id="ProtNLM"/>
    </source>
</evidence>
<dbReference type="Proteomes" id="UP000762110">
    <property type="component" value="Unassembled WGS sequence"/>
</dbReference>
<evidence type="ECO:0000313" key="1">
    <source>
        <dbReference type="EMBL" id="NQX32434.1"/>
    </source>
</evidence>
<comment type="caution">
    <text evidence="1">The sequence shown here is derived from an EMBL/GenBank/DDBJ whole genome shotgun (WGS) entry which is preliminary data.</text>
</comment>
<sequence>MKQYVICFLFSILISCGIKNKRQNKIKILELTSSGEVYAMKDKAIRNINNSFKIVFKKNLKIYVCLYIKLHLKNILDKNGQVINDKVVGADTLYRFFVTRKGEKYGLKYNLETFETEKGTYFSVDSLLSDLLIGPADLKHFDTDLGKPTYVQKKGKVIVEAFAVHQSNLDTIYRYYDSDLMDFDFSFSKRLDEQKKSKLFKTIFVFNSISKGSGISNPEIPRTEIFYEINKVKDKNVEKYEKIFNKYEKEVLDSKL</sequence>
<dbReference type="RefSeq" id="WP_173272409.1">
    <property type="nucleotide sequence ID" value="NZ_JABMKV010000002.1"/>
</dbReference>
<dbReference type="PROSITE" id="PS51257">
    <property type="entry name" value="PROKAR_LIPOPROTEIN"/>
    <property type="match status" value="1"/>
</dbReference>
<protein>
    <recommendedName>
        <fullName evidence="3">Lipoprotein</fullName>
    </recommendedName>
</protein>
<proteinExistence type="predicted"/>
<accession>A0ABX2DH32</accession>
<evidence type="ECO:0000313" key="2">
    <source>
        <dbReference type="Proteomes" id="UP000762110"/>
    </source>
</evidence>
<dbReference type="EMBL" id="JABMKV010000002">
    <property type="protein sequence ID" value="NQX32434.1"/>
    <property type="molecule type" value="Genomic_DNA"/>
</dbReference>
<name>A0ABX2DH32_9SPHI</name>
<gene>
    <name evidence="1" type="ORF">HQN85_11900</name>
</gene>